<accession>A0A087BQI4</accession>
<keyword evidence="3" id="KW-1185">Reference proteome</keyword>
<dbReference type="EMBL" id="JGZD01000007">
    <property type="protein sequence ID" value="KFI73284.1"/>
    <property type="molecule type" value="Genomic_DNA"/>
</dbReference>
<sequence length="241" mass="26340">MGWFRDWLMAIRDVLLPRGCAGCDEPDAVLCGACSRLFSMDLVRPLPGIISGICLCCADYDAEARQAILAWKDHGDEECVGEFGRAMGDRLARWVVGDGRALMESGHPAVALVPVPSSLSSIRRRGRWHMEGLARVVGKRLRDSGIDAIVVPAISLDRRMRRSVEVGGRRGRARRMDGGVSLVEPQRDVLRRSARSGACVCVVDDIVTTGETMRRCCRTLREAGVDVDVAMALARTPPPMP</sequence>
<dbReference type="InterPro" id="IPR000836">
    <property type="entry name" value="PRTase_dom"/>
</dbReference>
<dbReference type="InterPro" id="IPR029057">
    <property type="entry name" value="PRTase-like"/>
</dbReference>
<name>A0A087BQI4_9BIFI</name>
<dbReference type="GO" id="GO:0016740">
    <property type="term" value="F:transferase activity"/>
    <property type="evidence" value="ECO:0007669"/>
    <property type="project" value="UniProtKB-KW"/>
</dbReference>
<dbReference type="STRING" id="1693.BMIN_1379"/>
<protein>
    <submittedName>
        <fullName evidence="2">Amidophosphoribosyl transferase-like protein</fullName>
    </submittedName>
</protein>
<dbReference type="SUPFAM" id="SSF53271">
    <property type="entry name" value="PRTase-like"/>
    <property type="match status" value="1"/>
</dbReference>
<dbReference type="CDD" id="cd06223">
    <property type="entry name" value="PRTases_typeI"/>
    <property type="match status" value="1"/>
</dbReference>
<evidence type="ECO:0000313" key="3">
    <source>
        <dbReference type="Proteomes" id="UP000029014"/>
    </source>
</evidence>
<evidence type="ECO:0000313" key="2">
    <source>
        <dbReference type="EMBL" id="KFI73284.1"/>
    </source>
</evidence>
<dbReference type="InterPro" id="IPR051910">
    <property type="entry name" value="ComF/GntX_DNA_util-trans"/>
</dbReference>
<dbReference type="PANTHER" id="PTHR47505">
    <property type="entry name" value="DNA UTILIZATION PROTEIN YHGH"/>
    <property type="match status" value="1"/>
</dbReference>
<dbReference type="AlphaFoldDB" id="A0A087BQI4"/>
<dbReference type="eggNOG" id="COG1040">
    <property type="taxonomic scope" value="Bacteria"/>
</dbReference>
<keyword evidence="2" id="KW-0808">Transferase</keyword>
<proteinExistence type="inferred from homology"/>
<organism evidence="2 3">
    <name type="scientific">Bifidobacterium minimum</name>
    <dbReference type="NCBI Taxonomy" id="1693"/>
    <lineage>
        <taxon>Bacteria</taxon>
        <taxon>Bacillati</taxon>
        <taxon>Actinomycetota</taxon>
        <taxon>Actinomycetes</taxon>
        <taxon>Bifidobacteriales</taxon>
        <taxon>Bifidobacteriaceae</taxon>
        <taxon>Bifidobacterium</taxon>
    </lineage>
</organism>
<dbReference type="Gene3D" id="3.40.50.2020">
    <property type="match status" value="1"/>
</dbReference>
<gene>
    <name evidence="2" type="ORF">BMIN_1379</name>
</gene>
<dbReference type="PANTHER" id="PTHR47505:SF1">
    <property type="entry name" value="DNA UTILIZATION PROTEIN YHGH"/>
    <property type="match status" value="1"/>
</dbReference>
<evidence type="ECO:0000256" key="1">
    <source>
        <dbReference type="ARBA" id="ARBA00008007"/>
    </source>
</evidence>
<comment type="similarity">
    <text evidence="1">Belongs to the ComF/GntX family.</text>
</comment>
<reference evidence="2 3" key="1">
    <citation type="submission" date="2014-03" db="EMBL/GenBank/DDBJ databases">
        <title>Genomics of Bifidobacteria.</title>
        <authorList>
            <person name="Ventura M."/>
            <person name="Milani C."/>
            <person name="Lugli G.A."/>
        </authorList>
    </citation>
    <scope>NUCLEOTIDE SEQUENCE [LARGE SCALE GENOMIC DNA]</scope>
    <source>
        <strain evidence="2 3">LMG 11592</strain>
    </source>
</reference>
<dbReference type="Proteomes" id="UP000029014">
    <property type="component" value="Unassembled WGS sequence"/>
</dbReference>
<comment type="caution">
    <text evidence="2">The sequence shown here is derived from an EMBL/GenBank/DDBJ whole genome shotgun (WGS) entry which is preliminary data.</text>
</comment>